<proteinExistence type="predicted"/>
<feature type="transmembrane region" description="Helical" evidence="1">
    <location>
        <begin position="128"/>
        <end position="152"/>
    </location>
</feature>
<evidence type="ECO:0000256" key="1">
    <source>
        <dbReference type="SAM" id="Phobius"/>
    </source>
</evidence>
<dbReference type="AlphaFoldDB" id="A0A4R1MJN9"/>
<feature type="transmembrane region" description="Helical" evidence="1">
    <location>
        <begin position="40"/>
        <end position="63"/>
    </location>
</feature>
<feature type="transmembrane region" description="Helical" evidence="1">
    <location>
        <begin position="75"/>
        <end position="93"/>
    </location>
</feature>
<reference evidence="2 3" key="1">
    <citation type="submission" date="2019-03" db="EMBL/GenBank/DDBJ databases">
        <title>Genomic Encyclopedia of Type Strains, Phase IV (KMG-IV): sequencing the most valuable type-strain genomes for metagenomic binning, comparative biology and taxonomic classification.</title>
        <authorList>
            <person name="Goeker M."/>
        </authorList>
    </citation>
    <scope>NUCLEOTIDE SEQUENCE [LARGE SCALE GENOMIC DNA]</scope>
    <source>
        <strain evidence="2 3">DSM 24176</strain>
    </source>
</reference>
<evidence type="ECO:0000313" key="3">
    <source>
        <dbReference type="Proteomes" id="UP000294545"/>
    </source>
</evidence>
<keyword evidence="3" id="KW-1185">Reference proteome</keyword>
<feature type="transmembrane region" description="Helical" evidence="1">
    <location>
        <begin position="7"/>
        <end position="34"/>
    </location>
</feature>
<feature type="transmembrane region" description="Helical" evidence="1">
    <location>
        <begin position="99"/>
        <end position="116"/>
    </location>
</feature>
<dbReference type="Proteomes" id="UP000294545">
    <property type="component" value="Unassembled WGS sequence"/>
</dbReference>
<sequence>MIKSNKIIFYTVIISIMMSLINNVLPFFITTYYLDNVERLNGILFSIEIIIALIGFVCVGIYIIKKATFSDVRNATIVFTMYIAIAFVLQHFIQRLIGYSWLLILLFFPISMFTAFPKIIIWQTKSPIILFVISSILFPCIFFVIKGIAISFQSWRNNNR</sequence>
<keyword evidence="1" id="KW-1133">Transmembrane helix</keyword>
<protein>
    <submittedName>
        <fullName evidence="2">Uncharacterized protein</fullName>
    </submittedName>
</protein>
<name>A0A4R1MJN9_9FIRM</name>
<dbReference type="EMBL" id="SMGQ01000013">
    <property type="protein sequence ID" value="TCK92665.1"/>
    <property type="molecule type" value="Genomic_DNA"/>
</dbReference>
<gene>
    <name evidence="2" type="ORF">EDC19_1818</name>
</gene>
<comment type="caution">
    <text evidence="2">The sequence shown here is derived from an EMBL/GenBank/DDBJ whole genome shotgun (WGS) entry which is preliminary data.</text>
</comment>
<keyword evidence="1" id="KW-0472">Membrane</keyword>
<organism evidence="2 3">
    <name type="scientific">Natranaerovirga hydrolytica</name>
    <dbReference type="NCBI Taxonomy" id="680378"/>
    <lineage>
        <taxon>Bacteria</taxon>
        <taxon>Bacillati</taxon>
        <taxon>Bacillota</taxon>
        <taxon>Clostridia</taxon>
        <taxon>Lachnospirales</taxon>
        <taxon>Natranaerovirgaceae</taxon>
        <taxon>Natranaerovirga</taxon>
    </lineage>
</organism>
<keyword evidence="1" id="KW-0812">Transmembrane</keyword>
<evidence type="ECO:0000313" key="2">
    <source>
        <dbReference type="EMBL" id="TCK92665.1"/>
    </source>
</evidence>
<accession>A0A4R1MJN9</accession>